<organism evidence="1 2">
    <name type="scientific">Candidatus Raymondbacteria bacterium RIFOXYD12_FULL_49_13</name>
    <dbReference type="NCBI Taxonomy" id="1817890"/>
    <lineage>
        <taxon>Bacteria</taxon>
        <taxon>Raymondiibacteriota</taxon>
    </lineage>
</organism>
<dbReference type="EMBL" id="MFYX01000128">
    <property type="protein sequence ID" value="OGK01258.1"/>
    <property type="molecule type" value="Genomic_DNA"/>
</dbReference>
<evidence type="ECO:0000313" key="2">
    <source>
        <dbReference type="Proteomes" id="UP000179243"/>
    </source>
</evidence>
<sequence>MVQQAALRAIARIGSANAVEHVVIALDTFSPLLAREAMHTIYSLDDAHKSQCMELLNGPHGLGALEVLEENNYIEEALRQSLHGTPEQRKQAKVLFSAMTRMKHTKHLDDLRKEGAYSEPV</sequence>
<name>A0A1F7F3T1_UNCRA</name>
<dbReference type="AlphaFoldDB" id="A0A1F7F3T1"/>
<evidence type="ECO:0000313" key="1">
    <source>
        <dbReference type="EMBL" id="OGK01258.1"/>
    </source>
</evidence>
<protein>
    <submittedName>
        <fullName evidence="1">Uncharacterized protein</fullName>
    </submittedName>
</protein>
<dbReference type="Proteomes" id="UP000179243">
    <property type="component" value="Unassembled WGS sequence"/>
</dbReference>
<gene>
    <name evidence="1" type="ORF">A2519_02765</name>
</gene>
<proteinExistence type="predicted"/>
<reference evidence="1 2" key="1">
    <citation type="journal article" date="2016" name="Nat. Commun.">
        <title>Thousands of microbial genomes shed light on interconnected biogeochemical processes in an aquifer system.</title>
        <authorList>
            <person name="Anantharaman K."/>
            <person name="Brown C.T."/>
            <person name="Hug L.A."/>
            <person name="Sharon I."/>
            <person name="Castelle C.J."/>
            <person name="Probst A.J."/>
            <person name="Thomas B.C."/>
            <person name="Singh A."/>
            <person name="Wilkins M.J."/>
            <person name="Karaoz U."/>
            <person name="Brodie E.L."/>
            <person name="Williams K.H."/>
            <person name="Hubbard S.S."/>
            <person name="Banfield J.F."/>
        </authorList>
    </citation>
    <scope>NUCLEOTIDE SEQUENCE [LARGE SCALE GENOMIC DNA]</scope>
</reference>
<accession>A0A1F7F3T1</accession>
<comment type="caution">
    <text evidence="1">The sequence shown here is derived from an EMBL/GenBank/DDBJ whole genome shotgun (WGS) entry which is preliminary data.</text>
</comment>